<dbReference type="PANTHER" id="PTHR12526:SF630">
    <property type="entry name" value="GLYCOSYLTRANSFERASE"/>
    <property type="match status" value="1"/>
</dbReference>
<feature type="domain" description="Glycosyl transferase family 1" evidence="1">
    <location>
        <begin position="187"/>
        <end position="341"/>
    </location>
</feature>
<evidence type="ECO:0000313" key="2">
    <source>
        <dbReference type="EMBL" id="TNJ43580.1"/>
    </source>
</evidence>
<keyword evidence="3" id="KW-1185">Reference proteome</keyword>
<dbReference type="AlphaFoldDB" id="A0A5C4SIM3"/>
<name>A0A5C4SIM3_9FLAO</name>
<evidence type="ECO:0000313" key="3">
    <source>
        <dbReference type="Proteomes" id="UP000308713"/>
    </source>
</evidence>
<dbReference type="OrthoDB" id="798298at2"/>
<gene>
    <name evidence="2" type="ORF">FGF67_11750</name>
</gene>
<evidence type="ECO:0000259" key="1">
    <source>
        <dbReference type="Pfam" id="PF00534"/>
    </source>
</evidence>
<proteinExistence type="predicted"/>
<dbReference type="Gene3D" id="3.40.50.2000">
    <property type="entry name" value="Glycogen Phosphorylase B"/>
    <property type="match status" value="2"/>
</dbReference>
<dbReference type="Pfam" id="PF00534">
    <property type="entry name" value="Glycos_transf_1"/>
    <property type="match status" value="1"/>
</dbReference>
<protein>
    <submittedName>
        <fullName evidence="2">Glycosyltransferase family 4 protein</fullName>
    </submittedName>
</protein>
<dbReference type="InterPro" id="IPR001296">
    <property type="entry name" value="Glyco_trans_1"/>
</dbReference>
<comment type="caution">
    <text evidence="2">The sequence shown here is derived from an EMBL/GenBank/DDBJ whole genome shotgun (WGS) entry which is preliminary data.</text>
</comment>
<dbReference type="EMBL" id="VDCS01000010">
    <property type="protein sequence ID" value="TNJ43580.1"/>
    <property type="molecule type" value="Genomic_DNA"/>
</dbReference>
<dbReference type="GO" id="GO:0016757">
    <property type="term" value="F:glycosyltransferase activity"/>
    <property type="evidence" value="ECO:0007669"/>
    <property type="project" value="InterPro"/>
</dbReference>
<organism evidence="2 3">
    <name type="scientific">Allotamlana fucoidanivorans</name>
    <dbReference type="NCBI Taxonomy" id="2583814"/>
    <lineage>
        <taxon>Bacteria</taxon>
        <taxon>Pseudomonadati</taxon>
        <taxon>Bacteroidota</taxon>
        <taxon>Flavobacteriia</taxon>
        <taxon>Flavobacteriales</taxon>
        <taxon>Flavobacteriaceae</taxon>
        <taxon>Allotamlana</taxon>
    </lineage>
</organism>
<dbReference type="Proteomes" id="UP000308713">
    <property type="component" value="Unassembled WGS sequence"/>
</dbReference>
<accession>A0A5C4SIM3</accession>
<dbReference type="SUPFAM" id="SSF53756">
    <property type="entry name" value="UDP-Glycosyltransferase/glycogen phosphorylase"/>
    <property type="match status" value="1"/>
</dbReference>
<keyword evidence="2" id="KW-0808">Transferase</keyword>
<dbReference type="RefSeq" id="WP_139697944.1">
    <property type="nucleotide sequence ID" value="NZ_CP074074.1"/>
</dbReference>
<dbReference type="PANTHER" id="PTHR12526">
    <property type="entry name" value="GLYCOSYLTRANSFERASE"/>
    <property type="match status" value="1"/>
</dbReference>
<sequence length="363" mass="42279">MKQNFKKKVCLIVDCLDRGGAERAAAQLSVKFNEYGYLVSIISLRNEITYEFSGKLYNLGLSESNIKPLKQFNKFLAFKSAYKKIDADVYIDFRTRNRRIMEWFFHKFVFNMKQMVMAVRSYQVFYHIPRKQFFFKQYSKAKAIVGVSNAICEEMKRFHAFNNMISIPNFYKRELLNVQITNKEVLNTDFVLVVGRLINAIKQFDQLILTYKDSLLLEKRVPLFILGEGRDREHLELLIRGQGLEEHVKLLRFKNDVHQYIKSAKFLVLCSKFEGFPNVILESLALGTPVVSFNCKSGPSEMIKDGINGVLVKDQDFEALKLAMEKMITESFFYKGCKENAVTSVQKFSEEKVLKKWLDVIES</sequence>
<reference evidence="2 3" key="1">
    <citation type="submission" date="2019-05" db="EMBL/GenBank/DDBJ databases">
        <title>Tamlana fucoidanivorans sp. nov., isolated from the surface of algae collected from Fujian province in China.</title>
        <authorList>
            <person name="Li J."/>
        </authorList>
    </citation>
    <scope>NUCLEOTIDE SEQUENCE [LARGE SCALE GENOMIC DNA]</scope>
    <source>
        <strain evidence="2 3">CW2-9</strain>
    </source>
</reference>